<dbReference type="CDD" id="cd00174">
    <property type="entry name" value="SH3"/>
    <property type="match status" value="1"/>
</dbReference>
<evidence type="ECO:0000259" key="7">
    <source>
        <dbReference type="PROSITE" id="PS50002"/>
    </source>
</evidence>
<name>A0A151Z6J6_TIELA</name>
<comment type="caution">
    <text evidence="8">The sequence shown here is derived from an EMBL/GenBank/DDBJ whole genome shotgun (WGS) entry which is preliminary data.</text>
</comment>
<dbReference type="PROSITE" id="PS50002">
    <property type="entry name" value="SH3"/>
    <property type="match status" value="1"/>
</dbReference>
<feature type="compositionally biased region" description="Basic and acidic residues" evidence="6">
    <location>
        <begin position="212"/>
        <end position="222"/>
    </location>
</feature>
<sequence>MVSSPKAHKRTLVEMNKQNEWQSGVIVNNDNVQQLADQYDNLECYSVSIDSDQGSYNEYKFPKVGESPNSRNCYGYGNGEPRKLGILAENHIQNRIIQNNIILQNNFHGNVFKNSSNHNNNNNSIQSATTTTPTNTSITNNHIKSNKPISFLPTILKSQPNQLIPPPCVGTSSASSTTTPHAVLHANTTANSVSKATASRITLQKIQEKKKQKEMLQKESKPLKLAAAETEVVSKPSQSSKDSSEEKKKSSVPFISKFSSVKLKKKSAPLVYGQVLYNYDADSEEELSLIKGDSIIITEQCADGWWKGRHYLPVESDKQGIFPQNYVTILPGDPKLSSSASTSVGTSSSLLSEMAQELPISYSIKDDPKIFFVTSPEATTPCQSPGSCSSPTLDSSMGSYGSTCASPTPCSPNSQRIFPIQIKIYIPPFLEHTIIQMNNIDTLNDILPRIVIKKELIQEGKCSFRYSNCVDGEPLSLSQIISSLREPKKLGLRLYIEGMDYQKLHTPSSSNSSSSIRSNSSNSSNDELLSSSLSSSLSSCSSPRIRFLSGYFVLLNNKERYYVQYDQQSIQIKKTPNDQPIRILSLAYTDIEANDKSLTLMTPFHIFTFLVPPHNSTTSNFNGKGTINQNPGPVSIMAIQVQLSTPPIDTMFWLEVLRSSKDQKDYLKFLKKTNRPKFDSINLRSSSSSLQFALDL</sequence>
<dbReference type="AlphaFoldDB" id="A0A151Z6J6"/>
<gene>
    <name evidence="8" type="ORF">DLAC_09544</name>
</gene>
<keyword evidence="9" id="KW-1185">Reference proteome</keyword>
<evidence type="ECO:0000313" key="9">
    <source>
        <dbReference type="Proteomes" id="UP000076078"/>
    </source>
</evidence>
<keyword evidence="3" id="KW-0175">Coiled coil</keyword>
<evidence type="ECO:0000256" key="5">
    <source>
        <dbReference type="PROSITE-ProRule" id="PRU00192"/>
    </source>
</evidence>
<dbReference type="PANTHER" id="PTHR14167:SF81">
    <property type="entry name" value="ENDOPHILIN-A"/>
    <property type="match status" value="1"/>
</dbReference>
<dbReference type="SMART" id="SM00326">
    <property type="entry name" value="SH3"/>
    <property type="match status" value="1"/>
</dbReference>
<feature type="domain" description="SH3" evidence="7">
    <location>
        <begin position="268"/>
        <end position="332"/>
    </location>
</feature>
<evidence type="ECO:0000256" key="6">
    <source>
        <dbReference type="SAM" id="MobiDB-lite"/>
    </source>
</evidence>
<evidence type="ECO:0000256" key="1">
    <source>
        <dbReference type="ARBA" id="ARBA00004170"/>
    </source>
</evidence>
<keyword evidence="2 5" id="KW-0728">SH3 domain</keyword>
<proteinExistence type="predicted"/>
<feature type="region of interest" description="Disordered" evidence="6">
    <location>
        <begin position="212"/>
        <end position="248"/>
    </location>
</feature>
<dbReference type="OrthoDB" id="21408at2759"/>
<evidence type="ECO:0000256" key="2">
    <source>
        <dbReference type="ARBA" id="ARBA00022443"/>
    </source>
</evidence>
<dbReference type="InParanoid" id="A0A151Z6J6"/>
<dbReference type="Gene3D" id="2.30.30.40">
    <property type="entry name" value="SH3 Domains"/>
    <property type="match status" value="1"/>
</dbReference>
<protein>
    <submittedName>
        <fullName evidence="8">Pleckstrin (PH) domain-containing protein</fullName>
    </submittedName>
</protein>
<dbReference type="InterPro" id="IPR036028">
    <property type="entry name" value="SH3-like_dom_sf"/>
</dbReference>
<dbReference type="EMBL" id="LODT01000039">
    <property type="protein sequence ID" value="KYQ89589.1"/>
    <property type="molecule type" value="Genomic_DNA"/>
</dbReference>
<organism evidence="8 9">
    <name type="scientific">Tieghemostelium lacteum</name>
    <name type="common">Slime mold</name>
    <name type="synonym">Dictyostelium lacteum</name>
    <dbReference type="NCBI Taxonomy" id="361077"/>
    <lineage>
        <taxon>Eukaryota</taxon>
        <taxon>Amoebozoa</taxon>
        <taxon>Evosea</taxon>
        <taxon>Eumycetozoa</taxon>
        <taxon>Dictyostelia</taxon>
        <taxon>Dictyosteliales</taxon>
        <taxon>Raperosteliaceae</taxon>
        <taxon>Tieghemostelium</taxon>
    </lineage>
</organism>
<dbReference type="PANTHER" id="PTHR14167">
    <property type="entry name" value="SH3 DOMAIN-CONTAINING"/>
    <property type="match status" value="1"/>
</dbReference>
<dbReference type="PRINTS" id="PR00452">
    <property type="entry name" value="SH3DOMAIN"/>
</dbReference>
<comment type="subcellular location">
    <subcellularLocation>
        <location evidence="1">Membrane</location>
        <topology evidence="1">Peripheral membrane protein</topology>
    </subcellularLocation>
</comment>
<dbReference type="Proteomes" id="UP000076078">
    <property type="component" value="Unassembled WGS sequence"/>
</dbReference>
<dbReference type="STRING" id="361077.A0A151Z6J6"/>
<dbReference type="InterPro" id="IPR050384">
    <property type="entry name" value="Endophilin_SH3RF"/>
</dbReference>
<keyword evidence="4" id="KW-0472">Membrane</keyword>
<accession>A0A151Z6J6</accession>
<evidence type="ECO:0000256" key="4">
    <source>
        <dbReference type="ARBA" id="ARBA00023136"/>
    </source>
</evidence>
<dbReference type="InterPro" id="IPR001452">
    <property type="entry name" value="SH3_domain"/>
</dbReference>
<dbReference type="Pfam" id="PF14604">
    <property type="entry name" value="SH3_9"/>
    <property type="match status" value="1"/>
</dbReference>
<feature type="region of interest" description="Disordered" evidence="6">
    <location>
        <begin position="115"/>
        <end position="142"/>
    </location>
</feature>
<evidence type="ECO:0000313" key="8">
    <source>
        <dbReference type="EMBL" id="KYQ89589.1"/>
    </source>
</evidence>
<evidence type="ECO:0000256" key="3">
    <source>
        <dbReference type="ARBA" id="ARBA00023054"/>
    </source>
</evidence>
<reference evidence="8 9" key="1">
    <citation type="submission" date="2015-12" db="EMBL/GenBank/DDBJ databases">
        <title>Dictyostelia acquired genes for synthesis and detection of signals that induce cell-type specialization by lateral gene transfer from prokaryotes.</title>
        <authorList>
            <person name="Gloeckner G."/>
            <person name="Schaap P."/>
        </authorList>
    </citation>
    <scope>NUCLEOTIDE SEQUENCE [LARGE SCALE GENOMIC DNA]</scope>
    <source>
        <strain evidence="8 9">TK</strain>
    </source>
</reference>
<dbReference type="SUPFAM" id="SSF50044">
    <property type="entry name" value="SH3-domain"/>
    <property type="match status" value="1"/>
</dbReference>